<dbReference type="AlphaFoldDB" id="A0AAU1LTY5"/>
<dbReference type="NCBIfam" id="TIGR03944">
    <property type="entry name" value="dehyd_SbnB_fam"/>
    <property type="match status" value="1"/>
</dbReference>
<gene>
    <name evidence="1" type="primary">sbnB</name>
    <name evidence="1" type="ORF">OG222_18185</name>
</gene>
<dbReference type="Gene3D" id="3.40.50.720">
    <property type="entry name" value="NAD(P)-binding Rossmann-like Domain"/>
    <property type="match status" value="1"/>
</dbReference>
<name>A0AAU1LTY5_9ACTN</name>
<organism evidence="1">
    <name type="scientific">Streptomyces sp. NBC_00148</name>
    <dbReference type="NCBI Taxonomy" id="2903626"/>
    <lineage>
        <taxon>Bacteria</taxon>
        <taxon>Bacillati</taxon>
        <taxon>Actinomycetota</taxon>
        <taxon>Actinomycetes</taxon>
        <taxon>Kitasatosporales</taxon>
        <taxon>Streptomycetaceae</taxon>
        <taxon>Streptomyces</taxon>
    </lineage>
</organism>
<dbReference type="InterPro" id="IPR023866">
    <property type="entry name" value="SbnB"/>
</dbReference>
<dbReference type="PANTHER" id="PTHR13812">
    <property type="entry name" value="KETIMINE REDUCTASE MU-CRYSTALLIN"/>
    <property type="match status" value="1"/>
</dbReference>
<accession>A0AAU1LTY5</accession>
<dbReference type="Pfam" id="PF02423">
    <property type="entry name" value="OCD_Mu_crystall"/>
    <property type="match status" value="1"/>
</dbReference>
<proteinExistence type="predicted"/>
<protein>
    <submittedName>
        <fullName evidence="1">2,3-diaminopropionate biosynthesis protein SbnB</fullName>
    </submittedName>
</protein>
<dbReference type="PANTHER" id="PTHR13812:SF19">
    <property type="entry name" value="KETIMINE REDUCTASE MU-CRYSTALLIN"/>
    <property type="match status" value="1"/>
</dbReference>
<dbReference type="InterPro" id="IPR036291">
    <property type="entry name" value="NAD(P)-bd_dom_sf"/>
</dbReference>
<dbReference type="EMBL" id="CP108169">
    <property type="protein sequence ID" value="WTQ74900.1"/>
    <property type="molecule type" value="Genomic_DNA"/>
</dbReference>
<evidence type="ECO:0000313" key="1">
    <source>
        <dbReference type="EMBL" id="WTQ74900.1"/>
    </source>
</evidence>
<dbReference type="PIRSF" id="PIRSF001439">
    <property type="entry name" value="CryM"/>
    <property type="match status" value="1"/>
</dbReference>
<dbReference type="InterPro" id="IPR003462">
    <property type="entry name" value="ODC_Mu_crystall"/>
</dbReference>
<dbReference type="GO" id="GO:0016639">
    <property type="term" value="F:oxidoreductase activity, acting on the CH-NH2 group of donors, NAD or NADP as acceptor"/>
    <property type="evidence" value="ECO:0007669"/>
    <property type="project" value="InterPro"/>
</dbReference>
<dbReference type="GO" id="GO:0005737">
    <property type="term" value="C:cytoplasm"/>
    <property type="evidence" value="ECO:0007669"/>
    <property type="project" value="TreeGrafter"/>
</dbReference>
<reference evidence="1" key="1">
    <citation type="submission" date="2022-10" db="EMBL/GenBank/DDBJ databases">
        <title>The complete genomes of actinobacterial strains from the NBC collection.</title>
        <authorList>
            <person name="Joergensen T.S."/>
            <person name="Alvarez Arevalo M."/>
            <person name="Sterndorff E.B."/>
            <person name="Faurdal D."/>
            <person name="Vuksanovic O."/>
            <person name="Mourched A.-S."/>
            <person name="Charusanti P."/>
            <person name="Shaw S."/>
            <person name="Blin K."/>
            <person name="Weber T."/>
        </authorList>
    </citation>
    <scope>NUCLEOTIDE SEQUENCE</scope>
    <source>
        <strain evidence="1">NBC_00148</strain>
    </source>
</reference>
<dbReference type="SUPFAM" id="SSF51735">
    <property type="entry name" value="NAD(P)-binding Rossmann-fold domains"/>
    <property type="match status" value="1"/>
</dbReference>
<sequence length="342" mass="36225">MRILGREDVAAALDGLDPAVLDAVRTAYVLHGQGRSEVPFSGFLRPPGDDGSRIISLPAYLGGPEPVMGLKWISSFPANVERGLQRASSVQILNDLRTGYPTAVLEASQISASRTAASAALASRTLHGDRPVHTAGLIGCGTINRRVLDFLVLVHPELRTVTVQDAVPGRAATFAAQMAALRPEISFVAGDVDDALRAGTVSVATTDSTYWLDLAAHPDRPADQVILHLSLRDLSTDSVLNAYNVVDDIEHVMRERTSLHRAEQEVGHRRFVDEEIATVLGRTEAPVTGRTVVFSPFGLGILDLAVARTILAAATRHGIGSEAEGFDPGAHRVTAAMAGGAA</sequence>
<dbReference type="InterPro" id="IPR023401">
    <property type="entry name" value="ODC_N"/>
</dbReference>
<dbReference type="GO" id="GO:0019290">
    <property type="term" value="P:siderophore biosynthetic process"/>
    <property type="evidence" value="ECO:0007669"/>
    <property type="project" value="InterPro"/>
</dbReference>
<dbReference type="Gene3D" id="3.30.1780.10">
    <property type="entry name" value="ornithine cyclodeaminase, domain 1"/>
    <property type="match status" value="1"/>
</dbReference>